<dbReference type="Proteomes" id="UP000007241">
    <property type="component" value="Unassembled WGS sequence"/>
</dbReference>
<feature type="region of interest" description="Disordered" evidence="2">
    <location>
        <begin position="374"/>
        <end position="403"/>
    </location>
</feature>
<feature type="compositionally biased region" description="Basic and acidic residues" evidence="2">
    <location>
        <begin position="252"/>
        <end position="263"/>
    </location>
</feature>
<organism evidence="3 4">
    <name type="scientific">Batrachochytrium dendrobatidis (strain JAM81 / FGSC 10211)</name>
    <name type="common">Frog chytrid fungus</name>
    <dbReference type="NCBI Taxonomy" id="684364"/>
    <lineage>
        <taxon>Eukaryota</taxon>
        <taxon>Fungi</taxon>
        <taxon>Fungi incertae sedis</taxon>
        <taxon>Chytridiomycota</taxon>
        <taxon>Chytridiomycota incertae sedis</taxon>
        <taxon>Chytridiomycetes</taxon>
        <taxon>Rhizophydiales</taxon>
        <taxon>Rhizophydiales incertae sedis</taxon>
        <taxon>Batrachochytrium</taxon>
    </lineage>
</organism>
<dbReference type="STRING" id="684364.F4PB76"/>
<dbReference type="EMBL" id="GL882892">
    <property type="protein sequence ID" value="EGF77397.1"/>
    <property type="molecule type" value="Genomic_DNA"/>
</dbReference>
<comment type="similarity">
    <text evidence="1">Belongs to the CWC26 family.</text>
</comment>
<feature type="region of interest" description="Disordered" evidence="2">
    <location>
        <begin position="97"/>
        <end position="129"/>
    </location>
</feature>
<dbReference type="OMA" id="GDVQRQE"/>
<proteinExistence type="inferred from homology"/>
<dbReference type="GO" id="GO:0005684">
    <property type="term" value="C:U2-type spliceosomal complex"/>
    <property type="evidence" value="ECO:0000318"/>
    <property type="project" value="GO_Central"/>
</dbReference>
<feature type="compositionally biased region" description="Basic residues" evidence="2">
    <location>
        <begin position="382"/>
        <end position="391"/>
    </location>
</feature>
<dbReference type="AlphaFoldDB" id="F4PB76"/>
<evidence type="ECO:0000256" key="1">
    <source>
        <dbReference type="ARBA" id="ARBA00011069"/>
    </source>
</evidence>
<evidence type="ECO:0000313" key="3">
    <source>
        <dbReference type="EMBL" id="EGF77397.1"/>
    </source>
</evidence>
<dbReference type="InterPro" id="IPR051112">
    <property type="entry name" value="CWC26_splicing_factor"/>
</dbReference>
<protein>
    <recommendedName>
        <fullName evidence="5">Pre-mRNA-splicing factor CWC26</fullName>
    </recommendedName>
</protein>
<dbReference type="PANTHER" id="PTHR31809">
    <property type="entry name" value="BUD13 HOMOLOG"/>
    <property type="match status" value="1"/>
</dbReference>
<dbReference type="RefSeq" id="XP_006681976.1">
    <property type="nucleotide sequence ID" value="XM_006681913.1"/>
</dbReference>
<evidence type="ECO:0000313" key="4">
    <source>
        <dbReference type="Proteomes" id="UP000007241"/>
    </source>
</evidence>
<dbReference type="InterPro" id="IPR018609">
    <property type="entry name" value="Bud13"/>
</dbReference>
<feature type="region of interest" description="Disordered" evidence="2">
    <location>
        <begin position="160"/>
        <end position="265"/>
    </location>
</feature>
<name>F4PB76_BATDJ</name>
<evidence type="ECO:0000256" key="2">
    <source>
        <dbReference type="SAM" id="MobiDB-lite"/>
    </source>
</evidence>
<evidence type="ECO:0008006" key="5">
    <source>
        <dbReference type="Google" id="ProtNLM"/>
    </source>
</evidence>
<dbReference type="GO" id="GO:0000398">
    <property type="term" value="P:mRNA splicing, via spliceosome"/>
    <property type="evidence" value="ECO:0000318"/>
    <property type="project" value="GO_Central"/>
</dbReference>
<dbReference type="GeneID" id="18240938"/>
<sequence length="444" mass="50194">MHICIETYYRSIISLESIHLKIIVKKQAYSAEGTKSMSDSLKAYLEKHYMDAPSSSKLQAINKPGYTNIKKKSKKSSKLLAGQPLHSSTVVIDEDPEWETPVSKTQARKKSRYSSTFDNASGFENDDEPMVAEVNDLSARFKTPESSGWVTVQEVKVDPDLLQKHTSSPQSRRSGRSTDSKDRVSNSQKQRRPSPPPSSGSDNEDKAITRRSRRASPSSSPPASRSRPDSKTDATKTMSDGTRAGLQTGDAIRQHYEQEDRKRQAYLSELSEKDLGRTAATIYRDKLGKKVDPAAQKAKMLAERRRKEAEEEARMQWGKGLVQQEEQAELAKRMLEEQNAPLAVYVDDKQLNDQQMARDRWGDPMASMVRKDADGTFDKSGKLKRRRKKVYKGPTPAPNRYGIAPGYRWDGVDRSNGFEVKYFQQKHSRSIIGEAAYKWSTEDM</sequence>
<feature type="compositionally biased region" description="Low complexity" evidence="2">
    <location>
        <begin position="215"/>
        <end position="225"/>
    </location>
</feature>
<dbReference type="InParanoid" id="F4PB76"/>
<dbReference type="OrthoDB" id="6022at2759"/>
<reference evidence="3 4" key="1">
    <citation type="submission" date="2009-12" db="EMBL/GenBank/DDBJ databases">
        <title>The draft genome of Batrachochytrium dendrobatidis.</title>
        <authorList>
            <consortium name="US DOE Joint Genome Institute (JGI-PGF)"/>
            <person name="Kuo A."/>
            <person name="Salamov A."/>
            <person name="Schmutz J."/>
            <person name="Lucas S."/>
            <person name="Pitluck S."/>
            <person name="Rosenblum E."/>
            <person name="Stajich J."/>
            <person name="Eisen M."/>
            <person name="Grigoriev I.V."/>
        </authorList>
    </citation>
    <scope>NUCLEOTIDE SEQUENCE [LARGE SCALE GENOMIC DNA]</scope>
    <source>
        <strain evidence="4">JAM81 / FGSC 10211</strain>
    </source>
</reference>
<accession>F4PB76</accession>
<keyword evidence="4" id="KW-1185">Reference proteome</keyword>
<dbReference type="Pfam" id="PF09736">
    <property type="entry name" value="Bud13"/>
    <property type="match status" value="1"/>
</dbReference>
<dbReference type="HOGENOM" id="CLU_024195_3_2_1"/>
<dbReference type="PANTHER" id="PTHR31809:SF0">
    <property type="entry name" value="BUD13 HOMOLOG"/>
    <property type="match status" value="1"/>
</dbReference>
<gene>
    <name evidence="3" type="ORF">BATDEDRAFT_35984</name>
</gene>